<evidence type="ECO:0000256" key="1">
    <source>
        <dbReference type="SAM" id="MobiDB-lite"/>
    </source>
</evidence>
<feature type="region of interest" description="Disordered" evidence="1">
    <location>
        <begin position="104"/>
        <end position="163"/>
    </location>
</feature>
<evidence type="ECO:0000313" key="3">
    <source>
        <dbReference type="EMBL" id="CAF9912293.1"/>
    </source>
</evidence>
<dbReference type="InterPro" id="IPR044281">
    <property type="entry name" value="IMP4/RPF1"/>
</dbReference>
<dbReference type="SUPFAM" id="SSF52954">
    <property type="entry name" value="Class II aaRS ABD-related"/>
    <property type="match status" value="1"/>
</dbReference>
<accession>A0A8H3IBI3</accession>
<feature type="domain" description="Brix" evidence="2">
    <location>
        <begin position="184"/>
        <end position="392"/>
    </location>
</feature>
<dbReference type="Gene3D" id="3.40.50.10480">
    <property type="entry name" value="Probable brix-domain ribosomal biogenesis protein"/>
    <property type="match status" value="1"/>
</dbReference>
<keyword evidence="4" id="KW-1185">Reference proteome</keyword>
<dbReference type="Pfam" id="PF04427">
    <property type="entry name" value="Brix"/>
    <property type="match status" value="1"/>
</dbReference>
<reference evidence="3" key="1">
    <citation type="submission" date="2021-03" db="EMBL/GenBank/DDBJ databases">
        <authorList>
            <person name="Tagirdzhanova G."/>
        </authorList>
    </citation>
    <scope>NUCLEOTIDE SEQUENCE</scope>
</reference>
<comment type="caution">
    <text evidence="3">The sequence shown here is derived from an EMBL/GenBank/DDBJ whole genome shotgun (WGS) entry which is preliminary data.</text>
</comment>
<proteinExistence type="predicted"/>
<dbReference type="FunFam" id="3.40.50.10480:FF:000005">
    <property type="entry name" value="Similar to RNA processing factor 1"/>
    <property type="match status" value="1"/>
</dbReference>
<dbReference type="PROSITE" id="PS50833">
    <property type="entry name" value="BRIX"/>
    <property type="match status" value="1"/>
</dbReference>
<dbReference type="GO" id="GO:0005730">
    <property type="term" value="C:nucleolus"/>
    <property type="evidence" value="ECO:0007669"/>
    <property type="project" value="TreeGrafter"/>
</dbReference>
<feature type="region of interest" description="Disordered" evidence="1">
    <location>
        <begin position="1"/>
        <end position="79"/>
    </location>
</feature>
<evidence type="ECO:0000259" key="2">
    <source>
        <dbReference type="PROSITE" id="PS50833"/>
    </source>
</evidence>
<gene>
    <name evidence="3" type="ORF">GOMPHAMPRED_007621</name>
</gene>
<protein>
    <recommendedName>
        <fullName evidence="2">Brix domain-containing protein</fullName>
    </recommendedName>
</protein>
<dbReference type="OrthoDB" id="264354at2759"/>
<dbReference type="GO" id="GO:0030687">
    <property type="term" value="C:preribosome, large subunit precursor"/>
    <property type="evidence" value="ECO:0007669"/>
    <property type="project" value="TreeGrafter"/>
</dbReference>
<organism evidence="3 4">
    <name type="scientific">Gomphillus americanus</name>
    <dbReference type="NCBI Taxonomy" id="1940652"/>
    <lineage>
        <taxon>Eukaryota</taxon>
        <taxon>Fungi</taxon>
        <taxon>Dikarya</taxon>
        <taxon>Ascomycota</taxon>
        <taxon>Pezizomycotina</taxon>
        <taxon>Lecanoromycetes</taxon>
        <taxon>OSLEUM clade</taxon>
        <taxon>Ostropomycetidae</taxon>
        <taxon>Ostropales</taxon>
        <taxon>Graphidaceae</taxon>
        <taxon>Gomphilloideae</taxon>
        <taxon>Gomphillus</taxon>
    </lineage>
</organism>
<feature type="compositionally biased region" description="Basic and acidic residues" evidence="1">
    <location>
        <begin position="24"/>
        <end position="77"/>
    </location>
</feature>
<dbReference type="GO" id="GO:0042134">
    <property type="term" value="F:rRNA primary transcript binding"/>
    <property type="evidence" value="ECO:0007669"/>
    <property type="project" value="InterPro"/>
</dbReference>
<feature type="compositionally biased region" description="Acidic residues" evidence="1">
    <location>
        <begin position="114"/>
        <end position="136"/>
    </location>
</feature>
<dbReference type="AlphaFoldDB" id="A0A8H3IBI3"/>
<dbReference type="SMART" id="SM00879">
    <property type="entry name" value="Brix"/>
    <property type="match status" value="1"/>
</dbReference>
<dbReference type="GO" id="GO:0000470">
    <property type="term" value="P:maturation of LSU-rRNA"/>
    <property type="evidence" value="ECO:0007669"/>
    <property type="project" value="TreeGrafter"/>
</dbReference>
<dbReference type="Proteomes" id="UP000664169">
    <property type="component" value="Unassembled WGS sequence"/>
</dbReference>
<sequence length="413" mass="47944">MARRNTYRLSEKHALPFKSGNKQKRQDLFIKQKQVREKAKREERFSRKKAEDQNPKLRAERLKNNEPLTIDRKRVWDDVDSGDDDILGLSIDIERLKRRKLEQEADQAAQSSEEASEDGEDADSMLDSDSELEEDEQQRASKTSFEQRQKEPSPPKSTASTNLDLMPEALANKFSSLFNQTPPPIPKILLTTTFNSTLHYEASLLTRLFPNCVYIPRSAHRYSHKYSVKEISKFAANRNYTAVIILREDQKRPCGLDIVHLPMGPMFHFSISNWVEGRKLPGHGKPTNHHPELILNNFRTPLGLLTAKLFQTMFPPQPEFQGRQVVTLHNQRDFIFVRRHRYVFRGKRETEKTLVGADGKELKGAEDIRAGLQELGPRFTLKLRRIDKGIQRSSGQEWEWKGKTDRIRTKFQL</sequence>
<dbReference type="PANTHER" id="PTHR22734:SF3">
    <property type="entry name" value="RIBOSOME PRODUCTION FACTOR 1"/>
    <property type="match status" value="1"/>
</dbReference>
<dbReference type="EMBL" id="CAJPDQ010000007">
    <property type="protein sequence ID" value="CAF9912293.1"/>
    <property type="molecule type" value="Genomic_DNA"/>
</dbReference>
<name>A0A8H3IBI3_9LECA</name>
<dbReference type="PANTHER" id="PTHR22734">
    <property type="entry name" value="U3 SMALL NUCLEOLAR RIBONUCLEOPROTEIN PROTEIN IMP4"/>
    <property type="match status" value="1"/>
</dbReference>
<evidence type="ECO:0000313" key="4">
    <source>
        <dbReference type="Proteomes" id="UP000664169"/>
    </source>
</evidence>
<dbReference type="InterPro" id="IPR007109">
    <property type="entry name" value="Brix"/>
</dbReference>
<dbReference type="GO" id="GO:0000460">
    <property type="term" value="P:maturation of 5.8S rRNA"/>
    <property type="evidence" value="ECO:0007669"/>
    <property type="project" value="TreeGrafter"/>
</dbReference>